<comment type="caution">
    <text evidence="1">The sequence shown here is derived from an EMBL/GenBank/DDBJ whole genome shotgun (WGS) entry which is preliminary data.</text>
</comment>
<sequence length="256" mass="29446">MLDPQQAHTWLAEICLRELLTLANSQSTILDDSWLGRPFPTDFGTPVKFTVKSYVPSFEDIRKGIPWISQFTNLDRLESAALRWEAKQEEMSVTPGQYVPQSKATNVFSSVYGTRKHMGILEHLGPPEKHSIFEDMLPFSFVKGRLLGVSAFLGSEEMLQYWKQKLPLLKLSTSWTDNGFRSDFQQDEYIPGVDLLHAIERDDERATALLLENLRIDITHRRLNKRSEKLDPDNTPLIEAAKQGYHRVIKVLLRHP</sequence>
<name>A0ABR4GTP8_9EURO</name>
<organism evidence="1 2">
    <name type="scientific">Aspergillus granulosus</name>
    <dbReference type="NCBI Taxonomy" id="176169"/>
    <lineage>
        <taxon>Eukaryota</taxon>
        <taxon>Fungi</taxon>
        <taxon>Dikarya</taxon>
        <taxon>Ascomycota</taxon>
        <taxon>Pezizomycotina</taxon>
        <taxon>Eurotiomycetes</taxon>
        <taxon>Eurotiomycetidae</taxon>
        <taxon>Eurotiales</taxon>
        <taxon>Aspergillaceae</taxon>
        <taxon>Aspergillus</taxon>
        <taxon>Aspergillus subgen. Nidulantes</taxon>
    </lineage>
</organism>
<dbReference type="EMBL" id="JBFXLT010000182">
    <property type="protein sequence ID" value="KAL2802443.1"/>
    <property type="molecule type" value="Genomic_DNA"/>
</dbReference>
<evidence type="ECO:0000313" key="1">
    <source>
        <dbReference type="EMBL" id="KAL2802443.1"/>
    </source>
</evidence>
<keyword evidence="2" id="KW-1185">Reference proteome</keyword>
<accession>A0ABR4GTP8</accession>
<dbReference type="Proteomes" id="UP001610334">
    <property type="component" value="Unassembled WGS sequence"/>
</dbReference>
<reference evidence="1 2" key="1">
    <citation type="submission" date="2024-07" db="EMBL/GenBank/DDBJ databases">
        <title>Section-level genome sequencing and comparative genomics of Aspergillus sections Usti and Cavernicolus.</title>
        <authorList>
            <consortium name="Lawrence Berkeley National Laboratory"/>
            <person name="Nybo J.L."/>
            <person name="Vesth T.C."/>
            <person name="Theobald S."/>
            <person name="Frisvad J.C."/>
            <person name="Larsen T.O."/>
            <person name="Kjaerboelling I."/>
            <person name="Rothschild-Mancinelli K."/>
            <person name="Lyhne E.K."/>
            <person name="Kogle M.E."/>
            <person name="Barry K."/>
            <person name="Clum A."/>
            <person name="Na H."/>
            <person name="Ledsgaard L."/>
            <person name="Lin J."/>
            <person name="Lipzen A."/>
            <person name="Kuo A."/>
            <person name="Riley R."/>
            <person name="Mondo S."/>
            <person name="Labutti K."/>
            <person name="Haridas S."/>
            <person name="Pangalinan J."/>
            <person name="Salamov A.A."/>
            <person name="Simmons B.A."/>
            <person name="Magnuson J.K."/>
            <person name="Chen J."/>
            <person name="Drula E."/>
            <person name="Henrissat B."/>
            <person name="Wiebenga A."/>
            <person name="Lubbers R.J."/>
            <person name="Gomes A.C."/>
            <person name="Makela M.R."/>
            <person name="Stajich J."/>
            <person name="Grigoriev I.V."/>
            <person name="Mortensen U.H."/>
            <person name="De Vries R.P."/>
            <person name="Baker S.E."/>
            <person name="Andersen M.R."/>
        </authorList>
    </citation>
    <scope>NUCLEOTIDE SEQUENCE [LARGE SCALE GENOMIC DNA]</scope>
    <source>
        <strain evidence="1 2">CBS 588.65</strain>
    </source>
</reference>
<gene>
    <name evidence="1" type="ORF">BJX63DRAFT_437859</name>
</gene>
<evidence type="ECO:0000313" key="2">
    <source>
        <dbReference type="Proteomes" id="UP001610334"/>
    </source>
</evidence>
<protein>
    <submittedName>
        <fullName evidence="1">Uncharacterized protein</fullName>
    </submittedName>
</protein>
<proteinExistence type="predicted"/>